<dbReference type="KEGG" id="pnp:IJ22_22120"/>
<dbReference type="EMBL" id="CP013652">
    <property type="protein sequence ID" value="ALS22586.1"/>
    <property type="molecule type" value="Genomic_DNA"/>
</dbReference>
<accession>A0A0U2WB64</accession>
<keyword evidence="1" id="KW-0732">Signal</keyword>
<sequence length="371" mass="42647" precursor="true">MKKYAAIVLLSMLSLSICGGAAAESGKLSNTNERNMDLPAAGDFEAFKPEKDLLVTEYKFEWSKEQLYNLHRTLPHAYIPSFVLQDSEFDGLQPVGVLTSLPGVKVEKLDSNEDGVDDQLRLYVTDPSSLIPGKQYEMTTIWRYRGTDNPSIRMSSFLSHPQPSNGMINNLWGTMDSLFRFTWDQVKERQWTHPIQKQHQAADHTPMYYAKLNWTNYTAKDSGRLNAGFLHIHSPDQLEQYRAGQNKRLHELSDEDGFQRFAVTYAKPQFLTYEQLYDNYDYLVTQVYQIGKNEDGEDVTIVSFDQDHRMPIELLREKKISSFAVTEWEGIAYSSKIKELAGTAYSVDTPYQNHRPTGMFWIKNKFGKASK</sequence>
<reference evidence="2 3" key="2">
    <citation type="journal article" date="2016" name="Genome Announc.">
        <title>Complete Genome Sequences of Two Interactive Moderate Thermophiles, Paenibacillus napthalenovorans 32O-Y and Paenibacillus sp. 32O-W.</title>
        <authorList>
            <person name="Butler R.R.III."/>
            <person name="Wang J."/>
            <person name="Stark B.C."/>
            <person name="Pombert J.F."/>
        </authorList>
    </citation>
    <scope>NUCLEOTIDE SEQUENCE [LARGE SCALE GENOMIC DNA]</scope>
    <source>
        <strain evidence="2 3">32O-Y</strain>
    </source>
</reference>
<dbReference type="Proteomes" id="UP000061660">
    <property type="component" value="Chromosome"/>
</dbReference>
<name>A0A0U2WB64_9BACL</name>
<dbReference type="AlphaFoldDB" id="A0A0U2WB64"/>
<proteinExistence type="predicted"/>
<evidence type="ECO:0000256" key="1">
    <source>
        <dbReference type="SAM" id="SignalP"/>
    </source>
</evidence>
<evidence type="ECO:0000313" key="2">
    <source>
        <dbReference type="EMBL" id="ALS22586.1"/>
    </source>
</evidence>
<protein>
    <submittedName>
        <fullName evidence="2">Uncharacterized protein</fullName>
    </submittedName>
</protein>
<keyword evidence="3" id="KW-1185">Reference proteome</keyword>
<organism evidence="2 3">
    <name type="scientific">Paenibacillus naphthalenovorans</name>
    <dbReference type="NCBI Taxonomy" id="162209"/>
    <lineage>
        <taxon>Bacteria</taxon>
        <taxon>Bacillati</taxon>
        <taxon>Bacillota</taxon>
        <taxon>Bacilli</taxon>
        <taxon>Bacillales</taxon>
        <taxon>Paenibacillaceae</taxon>
        <taxon>Paenibacillus</taxon>
    </lineage>
</organism>
<evidence type="ECO:0000313" key="3">
    <source>
        <dbReference type="Proteomes" id="UP000061660"/>
    </source>
</evidence>
<dbReference type="RefSeq" id="WP_062408804.1">
    <property type="nucleotide sequence ID" value="NZ_CP013652.1"/>
</dbReference>
<feature type="signal peptide" evidence="1">
    <location>
        <begin position="1"/>
        <end position="23"/>
    </location>
</feature>
<reference evidence="3" key="1">
    <citation type="submission" date="2015-12" db="EMBL/GenBank/DDBJ databases">
        <title>Complete genome sequences of two moderately thermophilic Paenibacillus species.</title>
        <authorList>
            <person name="Butler R.III."/>
            <person name="Wang J."/>
            <person name="Stark B.C."/>
            <person name="Pombert J.-F."/>
        </authorList>
    </citation>
    <scope>NUCLEOTIDE SEQUENCE [LARGE SCALE GENOMIC DNA]</scope>
    <source>
        <strain evidence="3">32O-Y</strain>
    </source>
</reference>
<gene>
    <name evidence="2" type="ORF">IJ22_22120</name>
</gene>
<dbReference type="PATRIC" id="fig|162209.4.peg.2355"/>
<feature type="chain" id="PRO_5006833456" evidence="1">
    <location>
        <begin position="24"/>
        <end position="371"/>
    </location>
</feature>